<evidence type="ECO:0000256" key="1">
    <source>
        <dbReference type="ARBA" id="ARBA00001933"/>
    </source>
</evidence>
<dbReference type="EMBL" id="DYUB01000204">
    <property type="protein sequence ID" value="HJG96745.1"/>
    <property type="molecule type" value="Genomic_DNA"/>
</dbReference>
<dbReference type="InterPro" id="IPR036633">
    <property type="entry name" value="Prn/Lys/Arg_de-COase_C_sf"/>
</dbReference>
<dbReference type="PANTHER" id="PTHR43277">
    <property type="entry name" value="ARGININE DECARBOXYLASE"/>
    <property type="match status" value="1"/>
</dbReference>
<dbReference type="Gene3D" id="3.90.100.10">
    <property type="entry name" value="Orn/Lys/Arg decarboxylase, C-terminal domain"/>
    <property type="match status" value="1"/>
</dbReference>
<feature type="non-terminal residue" evidence="4">
    <location>
        <position position="1"/>
    </location>
</feature>
<evidence type="ECO:0000259" key="3">
    <source>
        <dbReference type="Pfam" id="PF03711"/>
    </source>
</evidence>
<reference evidence="4" key="2">
    <citation type="submission" date="2021-09" db="EMBL/GenBank/DDBJ databases">
        <authorList>
            <person name="Gilroy R."/>
        </authorList>
    </citation>
    <scope>NUCLEOTIDE SEQUENCE</scope>
    <source>
        <strain evidence="4">1277</strain>
    </source>
</reference>
<dbReference type="Pfam" id="PF03711">
    <property type="entry name" value="OKR_DC_1_C"/>
    <property type="match status" value="1"/>
</dbReference>
<keyword evidence="2" id="KW-0663">Pyridoxal phosphate</keyword>
<protein>
    <submittedName>
        <fullName evidence="4">Arginine decarboxylase</fullName>
    </submittedName>
</protein>
<dbReference type="GO" id="GO:0003824">
    <property type="term" value="F:catalytic activity"/>
    <property type="evidence" value="ECO:0007669"/>
    <property type="project" value="InterPro"/>
</dbReference>
<comment type="cofactor">
    <cofactor evidence="1">
        <name>pyridoxal 5'-phosphate</name>
        <dbReference type="ChEBI" id="CHEBI:597326"/>
    </cofactor>
</comment>
<evidence type="ECO:0000313" key="5">
    <source>
        <dbReference type="Proteomes" id="UP000776700"/>
    </source>
</evidence>
<evidence type="ECO:0000256" key="2">
    <source>
        <dbReference type="ARBA" id="ARBA00022898"/>
    </source>
</evidence>
<proteinExistence type="predicted"/>
<organism evidence="4 5">
    <name type="scientific">Romboutsia timonensis</name>
    <dbReference type="NCBI Taxonomy" id="1776391"/>
    <lineage>
        <taxon>Bacteria</taxon>
        <taxon>Bacillati</taxon>
        <taxon>Bacillota</taxon>
        <taxon>Clostridia</taxon>
        <taxon>Peptostreptococcales</taxon>
        <taxon>Peptostreptococcaceae</taxon>
        <taxon>Romboutsia</taxon>
    </lineage>
</organism>
<comment type="caution">
    <text evidence="4">The sequence shown here is derived from an EMBL/GenBank/DDBJ whole genome shotgun (WGS) entry which is preliminary data.</text>
</comment>
<dbReference type="InterPro" id="IPR008286">
    <property type="entry name" value="Prn/Lys/Arg_de-COase_C"/>
</dbReference>
<dbReference type="SUPFAM" id="SSF55904">
    <property type="entry name" value="Ornithine decarboxylase C-terminal domain"/>
    <property type="match status" value="1"/>
</dbReference>
<gene>
    <name evidence="4" type="ORF">K8V90_06550</name>
</gene>
<accession>A0A921T038</accession>
<sequence>DISLNYKNDKSIDNIEYPMNIPVKELSPREAFYNEKKSVKIYDSIDKICGEYIIPYPPGICLVSPGEIITKEVIDYILVCNKKGMNISGIKDSKLEYIQIIENDHKE</sequence>
<reference evidence="4" key="1">
    <citation type="journal article" date="2021" name="PeerJ">
        <title>Extensive microbial diversity within the chicken gut microbiome revealed by metagenomics and culture.</title>
        <authorList>
            <person name="Gilroy R."/>
            <person name="Ravi A."/>
            <person name="Getino M."/>
            <person name="Pursley I."/>
            <person name="Horton D.L."/>
            <person name="Alikhan N.F."/>
            <person name="Baker D."/>
            <person name="Gharbi K."/>
            <person name="Hall N."/>
            <person name="Watson M."/>
            <person name="Adriaenssens E.M."/>
            <person name="Foster-Nyarko E."/>
            <person name="Jarju S."/>
            <person name="Secka A."/>
            <person name="Antonio M."/>
            <person name="Oren A."/>
            <person name="Chaudhuri R.R."/>
            <person name="La Ragione R."/>
            <person name="Hildebrand F."/>
            <person name="Pallen M.J."/>
        </authorList>
    </citation>
    <scope>NUCLEOTIDE SEQUENCE</scope>
    <source>
        <strain evidence="4">1277</strain>
    </source>
</reference>
<feature type="domain" description="Orn/Lys/Arg decarboxylase C-terminal" evidence="3">
    <location>
        <begin position="25"/>
        <end position="89"/>
    </location>
</feature>
<dbReference type="AlphaFoldDB" id="A0A921T038"/>
<dbReference type="PANTHER" id="PTHR43277:SF4">
    <property type="entry name" value="ARGININE DECARBOXYLASE"/>
    <property type="match status" value="1"/>
</dbReference>
<dbReference type="Proteomes" id="UP000776700">
    <property type="component" value="Unassembled WGS sequence"/>
</dbReference>
<evidence type="ECO:0000313" key="4">
    <source>
        <dbReference type="EMBL" id="HJG96745.1"/>
    </source>
</evidence>
<dbReference type="InterPro" id="IPR052357">
    <property type="entry name" value="Orn_Lys_Arg_decarboxylase-I"/>
</dbReference>
<name>A0A921T038_9FIRM</name>